<dbReference type="PROSITE" id="PS51819">
    <property type="entry name" value="VOC"/>
    <property type="match status" value="1"/>
</dbReference>
<reference evidence="2 3" key="1">
    <citation type="submission" date="2015-01" db="EMBL/GenBank/DDBJ databases">
        <title>The Genome Sequence of Exophiala sideris CBS121828.</title>
        <authorList>
            <consortium name="The Broad Institute Genomics Platform"/>
            <person name="Cuomo C."/>
            <person name="de Hoog S."/>
            <person name="Gorbushina A."/>
            <person name="Stielow B."/>
            <person name="Teixiera M."/>
            <person name="Abouelleil A."/>
            <person name="Chapman S.B."/>
            <person name="Priest M."/>
            <person name="Young S.K."/>
            <person name="Wortman J."/>
            <person name="Nusbaum C."/>
            <person name="Birren B."/>
        </authorList>
    </citation>
    <scope>NUCLEOTIDE SEQUENCE [LARGE SCALE GENOMIC DNA]</scope>
    <source>
        <strain evidence="2 3">CBS 121828</strain>
    </source>
</reference>
<dbReference type="Gene3D" id="3.10.180.10">
    <property type="entry name" value="2,3-Dihydroxybiphenyl 1,2-Dioxygenase, domain 1"/>
    <property type="match status" value="1"/>
</dbReference>
<proteinExistence type="predicted"/>
<evidence type="ECO:0000313" key="3">
    <source>
        <dbReference type="Proteomes" id="UP000053599"/>
    </source>
</evidence>
<name>A0A0D1Z6X8_9EURO</name>
<evidence type="ECO:0000259" key="1">
    <source>
        <dbReference type="PROSITE" id="PS51819"/>
    </source>
</evidence>
<dbReference type="Proteomes" id="UP000053599">
    <property type="component" value="Unassembled WGS sequence"/>
</dbReference>
<accession>A0A0D1Z6X8</accession>
<dbReference type="HOGENOM" id="CLU_2757794_0_0_1"/>
<dbReference type="OrthoDB" id="16820at2759"/>
<protein>
    <recommendedName>
        <fullName evidence="1">VOC domain-containing protein</fullName>
    </recommendedName>
</protein>
<dbReference type="AlphaFoldDB" id="A0A0D1Z6X8"/>
<feature type="domain" description="VOC" evidence="1">
    <location>
        <begin position="7"/>
        <end position="70"/>
    </location>
</feature>
<dbReference type="InterPro" id="IPR037523">
    <property type="entry name" value="VOC_core"/>
</dbReference>
<gene>
    <name evidence="2" type="ORF">PV11_04706</name>
</gene>
<dbReference type="SUPFAM" id="SSF54593">
    <property type="entry name" value="Glyoxalase/Bleomycin resistance protein/Dihydroxybiphenyl dioxygenase"/>
    <property type="match status" value="1"/>
</dbReference>
<dbReference type="Pfam" id="PF00903">
    <property type="entry name" value="Glyoxalase"/>
    <property type="match status" value="1"/>
</dbReference>
<sequence length="70" mass="8266">MATTNLRINHVGISVPDLNAAVAWYTENLGFRQLKMNVHHKRDESIDRKEDKNFFRSESLYQVDQFRSKV</sequence>
<organism evidence="2 3">
    <name type="scientific">Exophiala sideris</name>
    <dbReference type="NCBI Taxonomy" id="1016849"/>
    <lineage>
        <taxon>Eukaryota</taxon>
        <taxon>Fungi</taxon>
        <taxon>Dikarya</taxon>
        <taxon>Ascomycota</taxon>
        <taxon>Pezizomycotina</taxon>
        <taxon>Eurotiomycetes</taxon>
        <taxon>Chaetothyriomycetidae</taxon>
        <taxon>Chaetothyriales</taxon>
        <taxon>Herpotrichiellaceae</taxon>
        <taxon>Exophiala</taxon>
    </lineage>
</organism>
<dbReference type="EMBL" id="KN846952">
    <property type="protein sequence ID" value="KIV82608.1"/>
    <property type="molecule type" value="Genomic_DNA"/>
</dbReference>
<dbReference type="InterPro" id="IPR029068">
    <property type="entry name" value="Glyas_Bleomycin-R_OHBP_Dase"/>
</dbReference>
<evidence type="ECO:0000313" key="2">
    <source>
        <dbReference type="EMBL" id="KIV82608.1"/>
    </source>
</evidence>
<dbReference type="InterPro" id="IPR004360">
    <property type="entry name" value="Glyas_Fos-R_dOase_dom"/>
</dbReference>